<dbReference type="GO" id="GO:0008083">
    <property type="term" value="F:growth factor activity"/>
    <property type="evidence" value="ECO:0007669"/>
    <property type="project" value="UniProtKB-KW"/>
</dbReference>
<evidence type="ECO:0000313" key="10">
    <source>
        <dbReference type="EMBL" id="PVD30820.1"/>
    </source>
</evidence>
<dbReference type="PROSITE" id="PS51362">
    <property type="entry name" value="TGF_BETA_2"/>
    <property type="match status" value="1"/>
</dbReference>
<organism evidence="10 11">
    <name type="scientific">Pomacea canaliculata</name>
    <name type="common">Golden apple snail</name>
    <dbReference type="NCBI Taxonomy" id="400727"/>
    <lineage>
        <taxon>Eukaryota</taxon>
        <taxon>Metazoa</taxon>
        <taxon>Spiralia</taxon>
        <taxon>Lophotrochozoa</taxon>
        <taxon>Mollusca</taxon>
        <taxon>Gastropoda</taxon>
        <taxon>Caenogastropoda</taxon>
        <taxon>Architaenioglossa</taxon>
        <taxon>Ampullarioidea</taxon>
        <taxon>Ampullariidae</taxon>
        <taxon>Pomacea</taxon>
    </lineage>
</organism>
<dbReference type="InterPro" id="IPR029034">
    <property type="entry name" value="Cystine-knot_cytokine"/>
</dbReference>
<evidence type="ECO:0000256" key="5">
    <source>
        <dbReference type="ARBA" id="ARBA00023157"/>
    </source>
</evidence>
<accession>A0A2T7PBN4</accession>
<feature type="signal peptide" evidence="8">
    <location>
        <begin position="1"/>
        <end position="29"/>
    </location>
</feature>
<evidence type="ECO:0000256" key="8">
    <source>
        <dbReference type="SAM" id="SignalP"/>
    </source>
</evidence>
<keyword evidence="4 6" id="KW-0339">Growth factor</keyword>
<keyword evidence="3" id="KW-0964">Secreted</keyword>
<evidence type="ECO:0000256" key="2">
    <source>
        <dbReference type="ARBA" id="ARBA00006656"/>
    </source>
</evidence>
<dbReference type="Gene3D" id="2.60.120.970">
    <property type="match status" value="1"/>
</dbReference>
<dbReference type="STRING" id="400727.A0A2T7PBN4"/>
<name>A0A2T7PBN4_POMCA</name>
<evidence type="ECO:0000259" key="9">
    <source>
        <dbReference type="PROSITE" id="PS51362"/>
    </source>
</evidence>
<feature type="domain" description="TGF-beta family profile" evidence="9">
    <location>
        <begin position="473"/>
        <end position="582"/>
    </location>
</feature>
<feature type="chain" id="PRO_5015433715" description="TGF-beta family profile domain-containing protein" evidence="8">
    <location>
        <begin position="30"/>
        <end position="582"/>
    </location>
</feature>
<keyword evidence="11" id="KW-1185">Reference proteome</keyword>
<dbReference type="InterPro" id="IPR015615">
    <property type="entry name" value="TGF-beta-rel"/>
</dbReference>
<feature type="region of interest" description="Disordered" evidence="7">
    <location>
        <begin position="135"/>
        <end position="249"/>
    </location>
</feature>
<feature type="compositionally biased region" description="Acidic residues" evidence="7">
    <location>
        <begin position="188"/>
        <end position="204"/>
    </location>
</feature>
<reference evidence="10 11" key="1">
    <citation type="submission" date="2018-04" db="EMBL/GenBank/DDBJ databases">
        <title>The genome of golden apple snail Pomacea canaliculata provides insight into stress tolerance and invasive adaptation.</title>
        <authorList>
            <person name="Liu C."/>
            <person name="Liu B."/>
            <person name="Ren Y."/>
            <person name="Zhang Y."/>
            <person name="Wang H."/>
            <person name="Li S."/>
            <person name="Jiang F."/>
            <person name="Yin L."/>
            <person name="Zhang G."/>
            <person name="Qian W."/>
            <person name="Fan W."/>
        </authorList>
    </citation>
    <scope>NUCLEOTIDE SEQUENCE [LARGE SCALE GENOMIC DNA]</scope>
    <source>
        <strain evidence="10">SZHN2017</strain>
        <tissue evidence="10">Muscle</tissue>
    </source>
</reference>
<dbReference type="GO" id="GO:0005615">
    <property type="term" value="C:extracellular space"/>
    <property type="evidence" value="ECO:0007669"/>
    <property type="project" value="TreeGrafter"/>
</dbReference>
<evidence type="ECO:0000256" key="3">
    <source>
        <dbReference type="ARBA" id="ARBA00022525"/>
    </source>
</evidence>
<evidence type="ECO:0000256" key="4">
    <source>
        <dbReference type="ARBA" id="ARBA00023030"/>
    </source>
</evidence>
<dbReference type="GO" id="GO:0005125">
    <property type="term" value="F:cytokine activity"/>
    <property type="evidence" value="ECO:0007669"/>
    <property type="project" value="TreeGrafter"/>
</dbReference>
<dbReference type="PANTHER" id="PTHR11848:SF262">
    <property type="entry name" value="LD29161P"/>
    <property type="match status" value="1"/>
</dbReference>
<dbReference type="SMART" id="SM00204">
    <property type="entry name" value="TGFB"/>
    <property type="match status" value="1"/>
</dbReference>
<dbReference type="AlphaFoldDB" id="A0A2T7PBN4"/>
<proteinExistence type="inferred from homology"/>
<dbReference type="InterPro" id="IPR001839">
    <property type="entry name" value="TGF-b_C"/>
</dbReference>
<dbReference type="PANTHER" id="PTHR11848">
    <property type="entry name" value="TGF-BETA FAMILY"/>
    <property type="match status" value="1"/>
</dbReference>
<protein>
    <recommendedName>
        <fullName evidence="9">TGF-beta family profile domain-containing protein</fullName>
    </recommendedName>
</protein>
<dbReference type="Pfam" id="PF00688">
    <property type="entry name" value="TGFb_propeptide"/>
    <property type="match status" value="1"/>
</dbReference>
<comment type="caution">
    <text evidence="10">The sequence shown here is derived from an EMBL/GenBank/DDBJ whole genome shotgun (WGS) entry which is preliminary data.</text>
</comment>
<dbReference type="CDD" id="cd13751">
    <property type="entry name" value="TGF_beta_GDF8_like"/>
    <property type="match status" value="1"/>
</dbReference>
<gene>
    <name evidence="10" type="ORF">C0Q70_10095</name>
</gene>
<feature type="region of interest" description="Disordered" evidence="7">
    <location>
        <begin position="93"/>
        <end position="120"/>
    </location>
</feature>
<comment type="similarity">
    <text evidence="2 6">Belongs to the TGF-beta family.</text>
</comment>
<dbReference type="OrthoDB" id="5948587at2759"/>
<evidence type="ECO:0000256" key="6">
    <source>
        <dbReference type="RuleBase" id="RU000354"/>
    </source>
</evidence>
<keyword evidence="8" id="KW-0732">Signal</keyword>
<sequence length="582" mass="65419">MSRRHRPVGCGSLSLALCLLFLPPSTASAFPNDVLAKLSSLPKGEEKDDHNPGVKNVSSITDPLSVVPSGTAAEIVSAKPLQVPVSRLATETLGGKKPAEGTPDWRTVQEGGHTSGDLFPGKLFDHQDYWSNNKEKFHSVPSSSRELFPGNNKDKSDDLSSKLPVDEQPLSGHHETERRNRFHVPVDLWDESDTETETVGDEQEEGKGSEGGDGGDSVEWREGEGVDREEIKQDKDREDSRESGCPHCQVRKEDRQYRIASMKRQILEKLHITSLPNRTAFPVPKALEQMPGIHDSSLMQDAPYGMTDRFHDSYDDDNYTPPERVFTVAKPVPPQQEAHGKHSVFFSIPPVVYRAHIQKAFLWFYVRHVAAADDGVVEMRLLRLGPPVSRRVRSQRKVVWSQKMYPDKAFGWKRVDVLSVVRRWAKHPSSNYGMEIVATNGKDNLVILPPTSDMERGYEPVLDIKLTDDENRRQKRSDALKCSENSTEHRCCRYPLTVSFAEFGWDWVIAPTHVEADYCSGECRMTLQNQTPYSWISSQAQEGGSCCTPSKMSPLPLLYFDQSGNIVFQLLQNMKVERCGCA</sequence>
<dbReference type="Proteomes" id="UP000245119">
    <property type="component" value="Linkage Group LG5"/>
</dbReference>
<dbReference type="SUPFAM" id="SSF57501">
    <property type="entry name" value="Cystine-knot cytokines"/>
    <property type="match status" value="1"/>
</dbReference>
<comment type="subcellular location">
    <subcellularLocation>
        <location evidence="1">Secreted</location>
    </subcellularLocation>
</comment>
<keyword evidence="5" id="KW-1015">Disulfide bond</keyword>
<evidence type="ECO:0000313" key="11">
    <source>
        <dbReference type="Proteomes" id="UP000245119"/>
    </source>
</evidence>
<feature type="compositionally biased region" description="Basic and acidic residues" evidence="7">
    <location>
        <begin position="218"/>
        <end position="249"/>
    </location>
</feature>
<evidence type="ECO:0000256" key="7">
    <source>
        <dbReference type="SAM" id="MobiDB-lite"/>
    </source>
</evidence>
<dbReference type="Pfam" id="PF00019">
    <property type="entry name" value="TGF_beta"/>
    <property type="match status" value="1"/>
</dbReference>
<evidence type="ECO:0000256" key="1">
    <source>
        <dbReference type="ARBA" id="ARBA00004613"/>
    </source>
</evidence>
<dbReference type="Gene3D" id="2.10.90.10">
    <property type="entry name" value="Cystine-knot cytokines"/>
    <property type="match status" value="1"/>
</dbReference>
<dbReference type="EMBL" id="PZQS01000005">
    <property type="protein sequence ID" value="PVD30820.1"/>
    <property type="molecule type" value="Genomic_DNA"/>
</dbReference>
<dbReference type="InterPro" id="IPR001111">
    <property type="entry name" value="TGF-b_propeptide"/>
</dbReference>